<comment type="caution">
    <text evidence="2">The sequence shown here is derived from an EMBL/GenBank/DDBJ whole genome shotgun (WGS) entry which is preliminary data.</text>
</comment>
<sequence length="551" mass="63454">MIKTLVIQNFKCFKEKFILDLKNGINILVGNNEAGKSTILEAIHLALTGIFRGKSIRNNLTQYMFNNDIVAEYIKNIKNGTDATLPEILIELYFDDKFPELEGDRYSEKSSITRAQGVSVHIRFDENYRDEYNALVESKELYSLPIEYYEVLWRSFARKPITSRSLRVKSALIDVGFSKFSNGSDMYISRIVQDSLEIIEKNNVSQSFRKAQELFMQEESIREINKKITDISDLSDKKIELSVDLGTRSSWEGSLITRLDSVPFDYVGKGEQAIIKTELALKNKKAEKSSVILIEEPESHISHTRLNQLISNIKENYGDKQIIVSTHSSFVSNKLGLDNIILVSDRQVTRFNEISIDSKIFFEKIAGYDTLRFILCKKAILVEGDSDELVVQKAYMDLNNNRLPIQDGIEVISVGTSFLRFLEIADNLKIPTVVITDNDGDIKALERKYSNYVKEKAKEYIYISYEEEEFDGNLKIGKNKYNYNTLEPSIIRYNSLKTLNTVLGTSFFNEDELRIHMKRNKTDCALKIFQTQQKIEFPQYILEALEKLKKL</sequence>
<dbReference type="PANTHER" id="PTHR43581">
    <property type="entry name" value="ATP/GTP PHOSPHATASE"/>
    <property type="match status" value="1"/>
</dbReference>
<dbReference type="AlphaFoldDB" id="A0AAW6KI03"/>
<dbReference type="Proteomes" id="UP001216709">
    <property type="component" value="Unassembled WGS sequence"/>
</dbReference>
<organism evidence="2 3">
    <name type="scientific">Bacillus paralicheniformis</name>
    <dbReference type="NCBI Taxonomy" id="1648923"/>
    <lineage>
        <taxon>Bacteria</taxon>
        <taxon>Bacillati</taxon>
        <taxon>Bacillota</taxon>
        <taxon>Bacilli</taxon>
        <taxon>Bacillales</taxon>
        <taxon>Bacillaceae</taxon>
        <taxon>Bacillus</taxon>
    </lineage>
</organism>
<gene>
    <name evidence="2" type="ORF">PVN32_18290</name>
</gene>
<protein>
    <submittedName>
        <fullName evidence="2">AAA family ATPase</fullName>
    </submittedName>
</protein>
<dbReference type="Gene3D" id="3.40.50.300">
    <property type="entry name" value="P-loop containing nucleotide triphosphate hydrolases"/>
    <property type="match status" value="1"/>
</dbReference>
<dbReference type="InterPro" id="IPR003593">
    <property type="entry name" value="AAA+_ATPase"/>
</dbReference>
<feature type="domain" description="AAA+ ATPase" evidence="1">
    <location>
        <begin position="22"/>
        <end position="355"/>
    </location>
</feature>
<dbReference type="SMART" id="SM00382">
    <property type="entry name" value="AAA"/>
    <property type="match status" value="1"/>
</dbReference>
<dbReference type="SUPFAM" id="SSF52540">
    <property type="entry name" value="P-loop containing nucleoside triphosphate hydrolases"/>
    <property type="match status" value="1"/>
</dbReference>
<dbReference type="PANTHER" id="PTHR43581:SF4">
    <property type="entry name" value="ATP_GTP PHOSPHATASE"/>
    <property type="match status" value="1"/>
</dbReference>
<evidence type="ECO:0000259" key="1">
    <source>
        <dbReference type="SMART" id="SM00382"/>
    </source>
</evidence>
<dbReference type="InterPro" id="IPR041685">
    <property type="entry name" value="AAA_GajA/Old/RecF-like"/>
</dbReference>
<dbReference type="InterPro" id="IPR034139">
    <property type="entry name" value="TOPRIM_OLD"/>
</dbReference>
<dbReference type="InterPro" id="IPR051396">
    <property type="entry name" value="Bact_Antivir_Def_Nuclease"/>
</dbReference>
<accession>A0AAW6KI03</accession>
<name>A0AAW6KI03_9BACI</name>
<dbReference type="RefSeq" id="WP_145645297.1">
    <property type="nucleotide sequence ID" value="NZ_JARAFO010000088.1"/>
</dbReference>
<evidence type="ECO:0000313" key="2">
    <source>
        <dbReference type="EMBL" id="MDE1454114.1"/>
    </source>
</evidence>
<dbReference type="CDD" id="cd01026">
    <property type="entry name" value="TOPRIM_OLD"/>
    <property type="match status" value="1"/>
</dbReference>
<proteinExistence type="predicted"/>
<dbReference type="InterPro" id="IPR027417">
    <property type="entry name" value="P-loop_NTPase"/>
</dbReference>
<evidence type="ECO:0000313" key="3">
    <source>
        <dbReference type="Proteomes" id="UP001216709"/>
    </source>
</evidence>
<dbReference type="Pfam" id="PF13175">
    <property type="entry name" value="AAA_15"/>
    <property type="match status" value="1"/>
</dbReference>
<dbReference type="EMBL" id="JARAFO010000088">
    <property type="protein sequence ID" value="MDE1454114.1"/>
    <property type="molecule type" value="Genomic_DNA"/>
</dbReference>
<dbReference type="Pfam" id="PF20469">
    <property type="entry name" value="OLD-like_TOPRIM"/>
    <property type="match status" value="1"/>
</dbReference>
<reference evidence="2" key="1">
    <citation type="submission" date="2022-12" db="EMBL/GenBank/DDBJ databases">
        <title>Draft Genome Sequences of Bacillus licheniformis and Bacillus paralicheniformis strains isolated from Irish skim milk powders.</title>
        <authorList>
            <person name="Lourenco A."/>
            <person name="Li F."/>
            <person name="Geraldine D."/>
            <person name="Tobin J.T."/>
            <person name="Butler F."/>
            <person name="Jordan K."/>
            <person name="Obrien T."/>
        </authorList>
    </citation>
    <scope>NUCLEOTIDE SEQUENCE</scope>
    <source>
        <strain evidence="2">3370</strain>
    </source>
</reference>